<reference evidence="2 3" key="1">
    <citation type="submission" date="2023-07" db="EMBL/GenBank/DDBJ databases">
        <title>Sorghum-associated microbial communities from plants grown in Nebraska, USA.</title>
        <authorList>
            <person name="Schachtman D."/>
        </authorList>
    </citation>
    <scope>NUCLEOTIDE SEQUENCE [LARGE SCALE GENOMIC DNA]</scope>
    <source>
        <strain evidence="2 3">BE313</strain>
    </source>
</reference>
<keyword evidence="2" id="KW-0282">Flagellum</keyword>
<proteinExistence type="predicted"/>
<feature type="domain" description="Flagellar basal body rod protein N-terminal" evidence="1">
    <location>
        <begin position="8"/>
        <end position="35"/>
    </location>
</feature>
<dbReference type="Pfam" id="PF00460">
    <property type="entry name" value="Flg_bb_rod"/>
    <property type="match status" value="1"/>
</dbReference>
<dbReference type="EMBL" id="JAVDXT010000002">
    <property type="protein sequence ID" value="MDR7377511.1"/>
    <property type="molecule type" value="Genomic_DNA"/>
</dbReference>
<evidence type="ECO:0000313" key="2">
    <source>
        <dbReference type="EMBL" id="MDR7377511.1"/>
    </source>
</evidence>
<comment type="caution">
    <text evidence="2">The sequence shown here is derived from an EMBL/GenBank/DDBJ whole genome shotgun (WGS) entry which is preliminary data.</text>
</comment>
<organism evidence="2 3">
    <name type="scientific">Rhodoferax ferrireducens</name>
    <dbReference type="NCBI Taxonomy" id="192843"/>
    <lineage>
        <taxon>Bacteria</taxon>
        <taxon>Pseudomonadati</taxon>
        <taxon>Pseudomonadota</taxon>
        <taxon>Betaproteobacteria</taxon>
        <taxon>Burkholderiales</taxon>
        <taxon>Comamonadaceae</taxon>
        <taxon>Rhodoferax</taxon>
    </lineage>
</organism>
<keyword evidence="3" id="KW-1185">Reference proteome</keyword>
<dbReference type="Proteomes" id="UP001180487">
    <property type="component" value="Unassembled WGS sequence"/>
</dbReference>
<protein>
    <submittedName>
        <fullName evidence="2">Flagellar hook protein FlgE</fullName>
    </submittedName>
</protein>
<dbReference type="InterPro" id="IPR001444">
    <property type="entry name" value="Flag_bb_rod_N"/>
</dbReference>
<evidence type="ECO:0000259" key="1">
    <source>
        <dbReference type="Pfam" id="PF00460"/>
    </source>
</evidence>
<dbReference type="RefSeq" id="WP_310373162.1">
    <property type="nucleotide sequence ID" value="NZ_JAVDXT010000002.1"/>
</dbReference>
<accession>A0ABU2C846</accession>
<gene>
    <name evidence="2" type="ORF">J2X19_002190</name>
</gene>
<keyword evidence="2" id="KW-0966">Cell projection</keyword>
<sequence length="99" mass="10414">MNSISAISLSGLQAAQTRLNSSAHNIANGQTEGFRRLEVQQQTQADGGVSTQVDRAAAPGEALVTDVVDQLQAKNSFLANLSVFKTNDRMLGALLDAKA</sequence>
<name>A0ABU2C846_9BURK</name>
<evidence type="ECO:0000313" key="3">
    <source>
        <dbReference type="Proteomes" id="UP001180487"/>
    </source>
</evidence>
<keyword evidence="2" id="KW-0969">Cilium</keyword>